<dbReference type="eggNOG" id="KOG0192">
    <property type="taxonomic scope" value="Eukaryota"/>
</dbReference>
<dbReference type="InterPro" id="IPR001245">
    <property type="entry name" value="Ser-Thr/Tyr_kinase_cat_dom"/>
</dbReference>
<evidence type="ECO:0000256" key="1">
    <source>
        <dbReference type="SAM" id="MobiDB-lite"/>
    </source>
</evidence>
<accession>A0A0W0F3I7</accession>
<dbReference type="PROSITE" id="PS50011">
    <property type="entry name" value="PROTEIN_KINASE_DOM"/>
    <property type="match status" value="1"/>
</dbReference>
<evidence type="ECO:0000259" key="2">
    <source>
        <dbReference type="PROSITE" id="PS50011"/>
    </source>
</evidence>
<comment type="caution">
    <text evidence="3">The sequence shown here is derived from an EMBL/GenBank/DDBJ whole genome shotgun (WGS) entry which is preliminary data.</text>
</comment>
<dbReference type="Pfam" id="PF07714">
    <property type="entry name" value="PK_Tyr_Ser-Thr"/>
    <property type="match status" value="1"/>
</dbReference>
<evidence type="ECO:0000313" key="4">
    <source>
        <dbReference type="Proteomes" id="UP000054988"/>
    </source>
</evidence>
<proteinExistence type="predicted"/>
<dbReference type="GO" id="GO:0004674">
    <property type="term" value="F:protein serine/threonine kinase activity"/>
    <property type="evidence" value="ECO:0007669"/>
    <property type="project" value="TreeGrafter"/>
</dbReference>
<feature type="compositionally biased region" description="Polar residues" evidence="1">
    <location>
        <begin position="435"/>
        <end position="452"/>
    </location>
</feature>
<protein>
    <recommendedName>
        <fullName evidence="2">Protein kinase domain-containing protein</fullName>
    </recommendedName>
</protein>
<dbReference type="SUPFAM" id="SSF56112">
    <property type="entry name" value="Protein kinase-like (PK-like)"/>
    <property type="match status" value="1"/>
</dbReference>
<dbReference type="InterPro" id="IPR011009">
    <property type="entry name" value="Kinase-like_dom_sf"/>
</dbReference>
<dbReference type="PANTHER" id="PTHR44329">
    <property type="entry name" value="SERINE/THREONINE-PROTEIN KINASE TNNI3K-RELATED"/>
    <property type="match status" value="1"/>
</dbReference>
<evidence type="ECO:0000313" key="3">
    <source>
        <dbReference type="EMBL" id="KTB30870.1"/>
    </source>
</evidence>
<organism evidence="3 4">
    <name type="scientific">Moniliophthora roreri</name>
    <name type="common">Frosty pod rot fungus</name>
    <name type="synonym">Monilia roreri</name>
    <dbReference type="NCBI Taxonomy" id="221103"/>
    <lineage>
        <taxon>Eukaryota</taxon>
        <taxon>Fungi</taxon>
        <taxon>Dikarya</taxon>
        <taxon>Basidiomycota</taxon>
        <taxon>Agaricomycotina</taxon>
        <taxon>Agaricomycetes</taxon>
        <taxon>Agaricomycetidae</taxon>
        <taxon>Agaricales</taxon>
        <taxon>Marasmiineae</taxon>
        <taxon>Marasmiaceae</taxon>
        <taxon>Moniliophthora</taxon>
    </lineage>
</organism>
<dbReference type="InterPro" id="IPR051681">
    <property type="entry name" value="Ser/Thr_Kinases-Pseudokinases"/>
</dbReference>
<dbReference type="GO" id="GO:0005524">
    <property type="term" value="F:ATP binding"/>
    <property type="evidence" value="ECO:0007669"/>
    <property type="project" value="InterPro"/>
</dbReference>
<dbReference type="InterPro" id="IPR000719">
    <property type="entry name" value="Prot_kinase_dom"/>
</dbReference>
<dbReference type="EMBL" id="LATX01002361">
    <property type="protein sequence ID" value="KTB30870.1"/>
    <property type="molecule type" value="Genomic_DNA"/>
</dbReference>
<name>A0A0W0F3I7_MONRR</name>
<dbReference type="Gene3D" id="1.10.510.10">
    <property type="entry name" value="Transferase(Phosphotransferase) domain 1"/>
    <property type="match status" value="1"/>
</dbReference>
<dbReference type="CDD" id="cd21037">
    <property type="entry name" value="MLKL_NTD"/>
    <property type="match status" value="1"/>
</dbReference>
<feature type="region of interest" description="Disordered" evidence="1">
    <location>
        <begin position="293"/>
        <end position="344"/>
    </location>
</feature>
<feature type="region of interest" description="Disordered" evidence="1">
    <location>
        <begin position="429"/>
        <end position="456"/>
    </location>
</feature>
<dbReference type="InterPro" id="IPR059179">
    <property type="entry name" value="MLKL-like_MCAfunc"/>
</dbReference>
<dbReference type="Proteomes" id="UP000054988">
    <property type="component" value="Unassembled WGS sequence"/>
</dbReference>
<reference evidence="3 4" key="1">
    <citation type="submission" date="2015-12" db="EMBL/GenBank/DDBJ databases">
        <title>Draft genome sequence of Moniliophthora roreri, the causal agent of frosty pod rot of cacao.</title>
        <authorList>
            <person name="Aime M.C."/>
            <person name="Diaz-Valderrama J.R."/>
            <person name="Kijpornyongpan T."/>
            <person name="Phillips-Mora W."/>
        </authorList>
    </citation>
    <scope>NUCLEOTIDE SEQUENCE [LARGE SCALE GENOMIC DNA]</scope>
    <source>
        <strain evidence="3 4">MCA 2952</strain>
    </source>
</reference>
<gene>
    <name evidence="3" type="ORF">WG66_16570</name>
</gene>
<sequence length="965" mass="106950">MECEWQLYARLLFPLGHGYALWLPEPNAALPAAYVEEGIRIGDVGVVSDGGFDFLFNICLSADHPINQSCGTPDKFTPVVWSGQTFHAPSRFRPGVPVCSRTAQQRELGIEASASVPGSTLGAGAGIEVSFNKDSGAVLMPPNGASRINCSHRAAFREYARRHASDWYQFVNGTLGREAENGSLYLVTGFDKSNAWETALFDSSCSSRSCSLIFNSGGVGDGRIRLSQSSIHQSFVRSRCSSDDAKGNQALFIRGFRISVRQGPHAWLRGGVKVTSTYDSPWKDIGGRYPYSGSFPGEPKSGGNSGLNVGSGSPSGGGGPKHSSTVSLRTESERNHGGSDTSDTSIEIEVLDFPPTHRQSYHPLDVINELILWNNPEANVVVTHDDLWVSLIDKEDMHMPDDQILVQRFQAKYSVSVKDGFAVLEPDCEDHNFEESSPSPNTEGGAETSNLSDYLPPYSKSDPPPLHVMDGKTAAEIIAEFASVPWLFAAVEILCAIVTLCENTTSNRRVAMRTGACLSTDQLVTGMKHDTCGIAAIAYYKRSGSMSFEYQEACFLPSEIFKTAFAFLHQREIKQDIERCHEAISDCFSRFHLASAKEIDRWQEDFAVDYKKDQQELLSWLADVENGSALTHQLLSEQTDKIRELMSMMQTALGEHKAHGDSLHSGLSSNLYQIQTGYREILPDLHLTHGEVERTGVFPVYGTATMDIYEGLYLRREKVAIKVIRAACANEKNRRRFLREVTIWTETWKVDKGKHILPFWGFCEDGPFPYMVSPWKSNGNAMDYVLKNDTSVNYPGMITNIARGVRVLHTMQPPVVHGNLKAANIVIDERGNPLIADFGLSKVVEDVAGVPFTQSRGLDDSYRWFAPEVCIGESTVSLASDIYAWSMSALELFTHQQPYANIKHTTEVVIKRSMGYFPLRPTDERVMRRGLDDNIWAMMNKCWNPMALERPDIHGILSTLEGYGA</sequence>
<dbReference type="AlphaFoldDB" id="A0A0W0F3I7"/>
<feature type="domain" description="Protein kinase" evidence="2">
    <location>
        <begin position="687"/>
        <end position="963"/>
    </location>
</feature>